<keyword evidence="8 17" id="KW-0408">Iron</keyword>
<keyword evidence="19" id="KW-0732">Signal</keyword>
<feature type="binding site" description="axial binding residue" evidence="17">
    <location>
        <position position="450"/>
    </location>
    <ligand>
        <name>heme</name>
        <dbReference type="ChEBI" id="CHEBI:30413"/>
    </ligand>
    <ligandPart>
        <name>Fe</name>
        <dbReference type="ChEBI" id="CHEBI:18248"/>
    </ligandPart>
</feature>
<accession>A0A9N7N541</accession>
<dbReference type="GO" id="GO:0016020">
    <property type="term" value="C:membrane"/>
    <property type="evidence" value="ECO:0007669"/>
    <property type="project" value="UniProtKB-SubCell"/>
</dbReference>
<evidence type="ECO:0000256" key="17">
    <source>
        <dbReference type="PIRSR" id="PIRSR602401-1"/>
    </source>
</evidence>
<keyword evidence="21" id="KW-1185">Reference proteome</keyword>
<dbReference type="OrthoDB" id="2789670at2759"/>
<dbReference type="PANTHER" id="PTHR47947">
    <property type="entry name" value="CYTOCHROME P450 82C3-RELATED"/>
    <property type="match status" value="1"/>
</dbReference>
<dbReference type="PRINTS" id="PR00385">
    <property type="entry name" value="P450"/>
</dbReference>
<evidence type="ECO:0000256" key="1">
    <source>
        <dbReference type="ARBA" id="ARBA00001971"/>
    </source>
</evidence>
<keyword evidence="4" id="KW-0812">Transmembrane</keyword>
<comment type="cofactor">
    <cofactor evidence="1 17">
        <name>heme</name>
        <dbReference type="ChEBI" id="CHEBI:30413"/>
    </cofactor>
</comment>
<dbReference type="Proteomes" id="UP001153555">
    <property type="component" value="Unassembled WGS sequence"/>
</dbReference>
<dbReference type="GO" id="GO:0020037">
    <property type="term" value="F:heme binding"/>
    <property type="evidence" value="ECO:0007669"/>
    <property type="project" value="InterPro"/>
</dbReference>
<evidence type="ECO:0000256" key="11">
    <source>
        <dbReference type="ARBA" id="ARBA00034479"/>
    </source>
</evidence>
<evidence type="ECO:0000256" key="12">
    <source>
        <dbReference type="ARBA" id="ARBA00050930"/>
    </source>
</evidence>
<dbReference type="Gene3D" id="1.10.630.10">
    <property type="entry name" value="Cytochrome P450"/>
    <property type="match status" value="1"/>
</dbReference>
<proteinExistence type="inferred from homology"/>
<dbReference type="EMBL" id="CACSLK010020742">
    <property type="protein sequence ID" value="CAA0820630.1"/>
    <property type="molecule type" value="Genomic_DNA"/>
</dbReference>
<dbReference type="PROSITE" id="PS00086">
    <property type="entry name" value="CYTOCHROME_P450"/>
    <property type="match status" value="1"/>
</dbReference>
<protein>
    <recommendedName>
        <fullName evidence="16">Flavonoid-6-hydroxylase</fullName>
    </recommendedName>
</protein>
<name>A0A9N7N541_STRHE</name>
<keyword evidence="5 17" id="KW-0479">Metal-binding</keyword>
<dbReference type="PANTHER" id="PTHR47947:SF26">
    <property type="entry name" value="CYTOCHROME P450"/>
    <property type="match status" value="1"/>
</dbReference>
<dbReference type="Pfam" id="PF00067">
    <property type="entry name" value="p450"/>
    <property type="match status" value="1"/>
</dbReference>
<dbReference type="InterPro" id="IPR050651">
    <property type="entry name" value="Plant_Cytochrome_P450_Monoox"/>
</dbReference>
<evidence type="ECO:0000256" key="9">
    <source>
        <dbReference type="ARBA" id="ARBA00023033"/>
    </source>
</evidence>
<evidence type="ECO:0000256" key="5">
    <source>
        <dbReference type="ARBA" id="ARBA00022723"/>
    </source>
</evidence>
<keyword evidence="6" id="KW-1133">Transmembrane helix</keyword>
<evidence type="ECO:0000256" key="8">
    <source>
        <dbReference type="ARBA" id="ARBA00023004"/>
    </source>
</evidence>
<keyword evidence="7 18" id="KW-0560">Oxidoreductase</keyword>
<dbReference type="FunFam" id="1.10.630.10:FF:000026">
    <property type="entry name" value="Cytochrome P450 82C4"/>
    <property type="match status" value="1"/>
</dbReference>
<dbReference type="InterPro" id="IPR036396">
    <property type="entry name" value="Cyt_P450_sf"/>
</dbReference>
<comment type="catalytic activity">
    <reaction evidence="12">
        <text>(2S)-sakuranetin + reduced [NADPH--hemoprotein reductase] + O2 = (2S)-7-methylcarthamidin + oxidized [NADPH--hemoprotein reductase] + H2O + H(+)</text>
        <dbReference type="Rhea" id="RHEA:73431"/>
        <dbReference type="Rhea" id="RHEA-COMP:11964"/>
        <dbReference type="Rhea" id="RHEA-COMP:11965"/>
        <dbReference type="ChEBI" id="CHEBI:15377"/>
        <dbReference type="ChEBI" id="CHEBI:15378"/>
        <dbReference type="ChEBI" id="CHEBI:15379"/>
        <dbReference type="ChEBI" id="CHEBI:28927"/>
        <dbReference type="ChEBI" id="CHEBI:57618"/>
        <dbReference type="ChEBI" id="CHEBI:58210"/>
        <dbReference type="ChEBI" id="CHEBI:192815"/>
    </reaction>
    <physiologicalReaction direction="left-to-right" evidence="12">
        <dbReference type="Rhea" id="RHEA:73432"/>
    </physiologicalReaction>
</comment>
<evidence type="ECO:0000313" key="21">
    <source>
        <dbReference type="Proteomes" id="UP001153555"/>
    </source>
</evidence>
<evidence type="ECO:0000256" key="4">
    <source>
        <dbReference type="ARBA" id="ARBA00022692"/>
    </source>
</evidence>
<sequence length="518" mass="57976">MDIATLLMWLLAAAAAVTLAALLIPGEKNHKNATNSLSPPEAAGGWPVIGHLRLLSGPELPHIVLSAMADKYGPVFTIRLGVYRALVVSSWEAAKECFSTNDVVFSNRPRTAAIEHMGYNFAILGFSQYGPYWREMRKISAVKLLSGVKVSTFGHLFETEIARMVRLLRGQKGCFEMKQIIGDMTIGLMLRIILNSNKDDEKIDVAKGEKLRELIREFFRKMDEVTVPDVVPSLKWLDWFCGTNESFKKTGHDMDCLMQAWLDDQKRRGTTDGSFMAEMIAVADEVARQFPKYSANTITKATCQAMLLGGTDTMTVTLTWALSLLLNNRHTIQEAQQELDLHVGRERLVKASDTESLVYIRAVIKETLRLYPPFALLLPHESAEDCHVAGYYIPAGTRLILNAWKLHRDPRVWANPLQFQPERFLSDHKEIDVRGQHFELLPFGGGRRICPGIAFSLQFMVLALASLLHSFDIDTTSREAVDMKGSLGSTNVKATPLEVVLTPRLSSAVYDGFMYNVL</sequence>
<comment type="similarity">
    <text evidence="18">Belongs to the cytochrome P450 family.</text>
</comment>
<dbReference type="InterPro" id="IPR017972">
    <property type="entry name" value="Cyt_P450_CS"/>
</dbReference>
<comment type="catalytic activity">
    <reaction evidence="15">
        <text>apigenin 4',7-dimethyl ether + reduced [NADPH--hemoprotein reductase] + O2 = ladanein + oxidized [NADPH--hemoprotein reductase] + H2O + H(+)</text>
        <dbReference type="Rhea" id="RHEA:73435"/>
        <dbReference type="Rhea" id="RHEA-COMP:11964"/>
        <dbReference type="Rhea" id="RHEA-COMP:11965"/>
        <dbReference type="ChEBI" id="CHEBI:2769"/>
        <dbReference type="ChEBI" id="CHEBI:15377"/>
        <dbReference type="ChEBI" id="CHEBI:15378"/>
        <dbReference type="ChEBI" id="CHEBI:15379"/>
        <dbReference type="ChEBI" id="CHEBI:57618"/>
        <dbReference type="ChEBI" id="CHEBI:58210"/>
        <dbReference type="ChEBI" id="CHEBI:192702"/>
    </reaction>
    <physiologicalReaction direction="left-to-right" evidence="15">
        <dbReference type="Rhea" id="RHEA:73436"/>
    </physiologicalReaction>
</comment>
<keyword evidence="10" id="KW-0472">Membrane</keyword>
<gene>
    <name evidence="20" type="ORF">SHERM_18632</name>
</gene>
<comment type="caution">
    <text evidence="20">The sequence shown here is derived from an EMBL/GenBank/DDBJ whole genome shotgun (WGS) entry which is preliminary data.</text>
</comment>
<feature type="chain" id="PRO_5040350529" description="Flavonoid-6-hydroxylase" evidence="19">
    <location>
        <begin position="21"/>
        <end position="518"/>
    </location>
</feature>
<comment type="subcellular location">
    <subcellularLocation>
        <location evidence="2">Membrane</location>
        <topology evidence="2">Single-pass membrane protein</topology>
    </subcellularLocation>
</comment>
<evidence type="ECO:0000256" key="13">
    <source>
        <dbReference type="ARBA" id="ARBA00051691"/>
    </source>
</evidence>
<comment type="pathway">
    <text evidence="11">Flavonoid metabolism.</text>
</comment>
<evidence type="ECO:0000256" key="10">
    <source>
        <dbReference type="ARBA" id="ARBA00023136"/>
    </source>
</evidence>
<organism evidence="20 21">
    <name type="scientific">Striga hermonthica</name>
    <name type="common">Purple witchweed</name>
    <name type="synonym">Buchnera hermonthica</name>
    <dbReference type="NCBI Taxonomy" id="68872"/>
    <lineage>
        <taxon>Eukaryota</taxon>
        <taxon>Viridiplantae</taxon>
        <taxon>Streptophyta</taxon>
        <taxon>Embryophyta</taxon>
        <taxon>Tracheophyta</taxon>
        <taxon>Spermatophyta</taxon>
        <taxon>Magnoliopsida</taxon>
        <taxon>eudicotyledons</taxon>
        <taxon>Gunneridae</taxon>
        <taxon>Pentapetalae</taxon>
        <taxon>asterids</taxon>
        <taxon>lamiids</taxon>
        <taxon>Lamiales</taxon>
        <taxon>Orobanchaceae</taxon>
        <taxon>Buchnereae</taxon>
        <taxon>Striga</taxon>
    </lineage>
</organism>
<comment type="catalytic activity">
    <reaction evidence="13">
        <text>genkwanin + reduced [NADPH--hemoprotein reductase] + O2 = scutellarein 7-methyl ether + oxidized [NADPH--hemoprotein reductase] + H2O</text>
        <dbReference type="Rhea" id="RHEA:73427"/>
        <dbReference type="Rhea" id="RHEA-COMP:11964"/>
        <dbReference type="Rhea" id="RHEA-COMP:11965"/>
        <dbReference type="ChEBI" id="CHEBI:15377"/>
        <dbReference type="ChEBI" id="CHEBI:15379"/>
        <dbReference type="ChEBI" id="CHEBI:57618"/>
        <dbReference type="ChEBI" id="CHEBI:58210"/>
        <dbReference type="ChEBI" id="CHEBI:192700"/>
        <dbReference type="ChEBI" id="CHEBI:192701"/>
    </reaction>
    <physiologicalReaction direction="left-to-right" evidence="13">
        <dbReference type="Rhea" id="RHEA:73428"/>
    </physiologicalReaction>
</comment>
<keyword evidence="3 17" id="KW-0349">Heme</keyword>
<evidence type="ECO:0000256" key="15">
    <source>
        <dbReference type="ARBA" id="ARBA00052216"/>
    </source>
</evidence>
<evidence type="ECO:0000256" key="7">
    <source>
        <dbReference type="ARBA" id="ARBA00023002"/>
    </source>
</evidence>
<evidence type="ECO:0000256" key="3">
    <source>
        <dbReference type="ARBA" id="ARBA00022617"/>
    </source>
</evidence>
<evidence type="ECO:0000313" key="20">
    <source>
        <dbReference type="EMBL" id="CAA0820630.1"/>
    </source>
</evidence>
<evidence type="ECO:0000256" key="18">
    <source>
        <dbReference type="RuleBase" id="RU000461"/>
    </source>
</evidence>
<dbReference type="GO" id="GO:0004497">
    <property type="term" value="F:monooxygenase activity"/>
    <property type="evidence" value="ECO:0007669"/>
    <property type="project" value="UniProtKB-KW"/>
</dbReference>
<reference evidence="20" key="1">
    <citation type="submission" date="2019-12" db="EMBL/GenBank/DDBJ databases">
        <authorList>
            <person name="Scholes J."/>
        </authorList>
    </citation>
    <scope>NUCLEOTIDE SEQUENCE</scope>
</reference>
<comment type="catalytic activity">
    <reaction evidence="14">
        <text>(2S)-naringenin 4',7-dimethyl ether + reduced [NADPH--hemoprotein reductase] + O2 = (2S)-carthamidin-4',7-dimethyl ether + oxidized [NADPH--hemoprotein reductase] + H2O + H(+)</text>
        <dbReference type="Rhea" id="RHEA:73439"/>
        <dbReference type="Rhea" id="RHEA-COMP:11964"/>
        <dbReference type="Rhea" id="RHEA-COMP:11965"/>
        <dbReference type="ChEBI" id="CHEBI:15377"/>
        <dbReference type="ChEBI" id="CHEBI:15378"/>
        <dbReference type="ChEBI" id="CHEBI:15379"/>
        <dbReference type="ChEBI" id="CHEBI:57618"/>
        <dbReference type="ChEBI" id="CHEBI:58210"/>
        <dbReference type="ChEBI" id="CHEBI:192816"/>
        <dbReference type="ChEBI" id="CHEBI:192817"/>
    </reaction>
    <physiologicalReaction direction="left-to-right" evidence="14">
        <dbReference type="Rhea" id="RHEA:73440"/>
    </physiologicalReaction>
</comment>
<dbReference type="SUPFAM" id="SSF48264">
    <property type="entry name" value="Cytochrome P450"/>
    <property type="match status" value="1"/>
</dbReference>
<dbReference type="AlphaFoldDB" id="A0A9N7N541"/>
<evidence type="ECO:0000256" key="14">
    <source>
        <dbReference type="ARBA" id="ARBA00052049"/>
    </source>
</evidence>
<evidence type="ECO:0000256" key="16">
    <source>
        <dbReference type="ARBA" id="ARBA00067499"/>
    </source>
</evidence>
<keyword evidence="9 18" id="KW-0503">Monooxygenase</keyword>
<feature type="signal peptide" evidence="19">
    <location>
        <begin position="1"/>
        <end position="20"/>
    </location>
</feature>
<evidence type="ECO:0000256" key="19">
    <source>
        <dbReference type="SAM" id="SignalP"/>
    </source>
</evidence>
<dbReference type="GO" id="GO:0016705">
    <property type="term" value="F:oxidoreductase activity, acting on paired donors, with incorporation or reduction of molecular oxygen"/>
    <property type="evidence" value="ECO:0007669"/>
    <property type="project" value="InterPro"/>
</dbReference>
<dbReference type="InterPro" id="IPR002401">
    <property type="entry name" value="Cyt_P450_E_grp-I"/>
</dbReference>
<dbReference type="InterPro" id="IPR001128">
    <property type="entry name" value="Cyt_P450"/>
</dbReference>
<dbReference type="PRINTS" id="PR00463">
    <property type="entry name" value="EP450I"/>
</dbReference>
<evidence type="ECO:0000256" key="2">
    <source>
        <dbReference type="ARBA" id="ARBA00004167"/>
    </source>
</evidence>
<evidence type="ECO:0000256" key="6">
    <source>
        <dbReference type="ARBA" id="ARBA00022989"/>
    </source>
</evidence>
<dbReference type="GO" id="GO:0005506">
    <property type="term" value="F:iron ion binding"/>
    <property type="evidence" value="ECO:0007669"/>
    <property type="project" value="InterPro"/>
</dbReference>